<evidence type="ECO:0000313" key="2">
    <source>
        <dbReference type="Proteomes" id="UP000034350"/>
    </source>
</evidence>
<dbReference type="EMBL" id="JPQZ01000109">
    <property type="protein sequence ID" value="KKO74160.1"/>
    <property type="molecule type" value="Genomic_DNA"/>
</dbReference>
<comment type="caution">
    <text evidence="1">The sequence shown here is derived from an EMBL/GenBank/DDBJ whole genome shotgun (WGS) entry which is preliminary data.</text>
</comment>
<gene>
    <name evidence="1" type="ORF">AAJ76_1090008094</name>
</gene>
<dbReference type="GeneID" id="36318626"/>
<proteinExistence type="predicted"/>
<dbReference type="VEuPathDB" id="MicrosporidiaDB:G9O61_00g003260"/>
<name>A0A0F9WB85_9MICR</name>
<reference evidence="1 2" key="1">
    <citation type="journal article" date="2015" name="Environ. Microbiol.">
        <title>Genome analyses suggest the presence of polyploidy and recent human-driven expansions in eight global populations of the honeybee pathogen Nosema ceranae.</title>
        <authorList>
            <person name="Pelin A."/>
            <person name="Selman M."/>
            <person name="Aris-Brosou S."/>
            <person name="Farinelli L."/>
            <person name="Corradi N."/>
        </authorList>
    </citation>
    <scope>NUCLEOTIDE SEQUENCE [LARGE SCALE GENOMIC DNA]</scope>
    <source>
        <strain evidence="1 2">PA08 1199</strain>
    </source>
</reference>
<sequence length="83" mass="9856">MLLNLSDELICNKIKMFILKSSICDKNNCDRNTILFCNKLKKYINDNIGDLDVIFPRSSKKILWKDINTTIQEFKTIYDIFFQ</sequence>
<dbReference type="AlphaFoldDB" id="A0A0F9WB85"/>
<dbReference type="Proteomes" id="UP000034350">
    <property type="component" value="Unassembled WGS sequence"/>
</dbReference>
<accession>A0A0F9WB85</accession>
<evidence type="ECO:0000313" key="1">
    <source>
        <dbReference type="EMBL" id="KKO74160.1"/>
    </source>
</evidence>
<dbReference type="RefSeq" id="XP_024329902.1">
    <property type="nucleotide sequence ID" value="XM_024473729.1"/>
</dbReference>
<keyword evidence="2" id="KW-1185">Reference proteome</keyword>
<dbReference type="VEuPathDB" id="MicrosporidiaDB:AAJ76_1090008094"/>
<organism evidence="1 2">
    <name type="scientific">Vairimorpha ceranae</name>
    <dbReference type="NCBI Taxonomy" id="40302"/>
    <lineage>
        <taxon>Eukaryota</taxon>
        <taxon>Fungi</taxon>
        <taxon>Fungi incertae sedis</taxon>
        <taxon>Microsporidia</taxon>
        <taxon>Nosematidae</taxon>
        <taxon>Vairimorpha</taxon>
    </lineage>
</organism>
<protein>
    <submittedName>
        <fullName evidence="1">Uncharacterized protein</fullName>
    </submittedName>
</protein>